<feature type="compositionally biased region" description="Basic and acidic residues" evidence="1">
    <location>
        <begin position="216"/>
        <end position="226"/>
    </location>
</feature>
<dbReference type="AlphaFoldDB" id="M1DKR7"/>
<dbReference type="HOGENOM" id="CLU_1191640_0_0_1"/>
<name>M1DKR7_SOLTU</name>
<keyword evidence="3" id="KW-1185">Reference proteome</keyword>
<feature type="compositionally biased region" description="Polar residues" evidence="1">
    <location>
        <begin position="128"/>
        <end position="142"/>
    </location>
</feature>
<feature type="region of interest" description="Disordered" evidence="1">
    <location>
        <begin position="1"/>
        <end position="38"/>
    </location>
</feature>
<feature type="compositionally biased region" description="Basic and acidic residues" evidence="1">
    <location>
        <begin position="85"/>
        <end position="96"/>
    </location>
</feature>
<dbReference type="Gramene" id="PGSC0003DMT400090602">
    <property type="protein sequence ID" value="PGSC0003DMT400090602"/>
    <property type="gene ID" value="PGSC0003DMG400040173"/>
</dbReference>
<proteinExistence type="predicted"/>
<feature type="region of interest" description="Disordered" evidence="1">
    <location>
        <begin position="85"/>
        <end position="142"/>
    </location>
</feature>
<dbReference type="PaxDb" id="4113-PGSC0003DMT400090602"/>
<organism evidence="2 3">
    <name type="scientific">Solanum tuberosum</name>
    <name type="common">Potato</name>
    <dbReference type="NCBI Taxonomy" id="4113"/>
    <lineage>
        <taxon>Eukaryota</taxon>
        <taxon>Viridiplantae</taxon>
        <taxon>Streptophyta</taxon>
        <taxon>Embryophyta</taxon>
        <taxon>Tracheophyta</taxon>
        <taxon>Spermatophyta</taxon>
        <taxon>Magnoliopsida</taxon>
        <taxon>eudicotyledons</taxon>
        <taxon>Gunneridae</taxon>
        <taxon>Pentapetalae</taxon>
        <taxon>asterids</taxon>
        <taxon>lamiids</taxon>
        <taxon>Solanales</taxon>
        <taxon>Solanaceae</taxon>
        <taxon>Solanoideae</taxon>
        <taxon>Solaneae</taxon>
        <taxon>Solanum</taxon>
    </lineage>
</organism>
<dbReference type="Proteomes" id="UP000011115">
    <property type="component" value="Unassembled WGS sequence"/>
</dbReference>
<dbReference type="EnsemblPlants" id="PGSC0003DMT400090602">
    <property type="protein sequence ID" value="PGSC0003DMT400090602"/>
    <property type="gene ID" value="PGSC0003DMG400040173"/>
</dbReference>
<accession>M1DKR7</accession>
<feature type="compositionally biased region" description="Polar residues" evidence="1">
    <location>
        <begin position="99"/>
        <end position="108"/>
    </location>
</feature>
<evidence type="ECO:0000256" key="1">
    <source>
        <dbReference type="SAM" id="MobiDB-lite"/>
    </source>
</evidence>
<protein>
    <recommendedName>
        <fullName evidence="4">Polyprotein protein</fullName>
    </recommendedName>
</protein>
<sequence length="233" mass="25216">MGITSSSELRMRLRDRPQPTPTRTSSDASPPESDVVPASALPLVTPALLVAPPQPRLLNRLKGNALRTILEEKLLYVDGLEETEFTREEVDRRRAAPADTSQEVNVDSLQAEAPLSTPVSEPSGIPAYSSSSQTPGAFSSSQPTKITHAMILKMGQLAYSADGETPEVSTLKAEIAELKKDATYLKDTDFTTLIQGADEKDAPEISRIPPATTGDMLRDDARHAESETETDEE</sequence>
<dbReference type="InParanoid" id="M1DKR7"/>
<reference evidence="2" key="2">
    <citation type="submission" date="2015-06" db="UniProtKB">
        <authorList>
            <consortium name="EnsemblPlants"/>
        </authorList>
    </citation>
    <scope>IDENTIFICATION</scope>
    <source>
        <strain evidence="2">DM1-3 516 R44</strain>
    </source>
</reference>
<feature type="region of interest" description="Disordered" evidence="1">
    <location>
        <begin position="195"/>
        <end position="233"/>
    </location>
</feature>
<reference evidence="3" key="1">
    <citation type="journal article" date="2011" name="Nature">
        <title>Genome sequence and analysis of the tuber crop potato.</title>
        <authorList>
            <consortium name="The Potato Genome Sequencing Consortium"/>
        </authorList>
    </citation>
    <scope>NUCLEOTIDE SEQUENCE [LARGE SCALE GENOMIC DNA]</scope>
    <source>
        <strain evidence="3">cv. DM1-3 516 R44</strain>
    </source>
</reference>
<evidence type="ECO:0000313" key="3">
    <source>
        <dbReference type="Proteomes" id="UP000011115"/>
    </source>
</evidence>
<evidence type="ECO:0008006" key="4">
    <source>
        <dbReference type="Google" id="ProtNLM"/>
    </source>
</evidence>
<evidence type="ECO:0000313" key="2">
    <source>
        <dbReference type="EnsemblPlants" id="PGSC0003DMT400090602"/>
    </source>
</evidence>